<dbReference type="Proteomes" id="UP001498398">
    <property type="component" value="Unassembled WGS sequence"/>
</dbReference>
<evidence type="ECO:0000256" key="1">
    <source>
        <dbReference type="SAM" id="Coils"/>
    </source>
</evidence>
<dbReference type="EMBL" id="JBANRG010000047">
    <property type="protein sequence ID" value="KAK7445496.1"/>
    <property type="molecule type" value="Genomic_DNA"/>
</dbReference>
<reference evidence="2 3" key="1">
    <citation type="submission" date="2024-01" db="EMBL/GenBank/DDBJ databases">
        <title>A draft genome for the cacao thread blight pathogen Marasmiellus scandens.</title>
        <authorList>
            <person name="Baruah I.K."/>
            <person name="Leung J."/>
            <person name="Bukari Y."/>
            <person name="Amoako-Attah I."/>
            <person name="Meinhardt L.W."/>
            <person name="Bailey B.A."/>
            <person name="Cohen S.P."/>
        </authorList>
    </citation>
    <scope>NUCLEOTIDE SEQUENCE [LARGE SCALE GENOMIC DNA]</scope>
    <source>
        <strain evidence="2 3">GH-19</strain>
    </source>
</reference>
<organism evidence="2 3">
    <name type="scientific">Marasmiellus scandens</name>
    <dbReference type="NCBI Taxonomy" id="2682957"/>
    <lineage>
        <taxon>Eukaryota</taxon>
        <taxon>Fungi</taxon>
        <taxon>Dikarya</taxon>
        <taxon>Basidiomycota</taxon>
        <taxon>Agaricomycotina</taxon>
        <taxon>Agaricomycetes</taxon>
        <taxon>Agaricomycetidae</taxon>
        <taxon>Agaricales</taxon>
        <taxon>Marasmiineae</taxon>
        <taxon>Omphalotaceae</taxon>
        <taxon>Marasmiellus</taxon>
    </lineage>
</organism>
<protein>
    <submittedName>
        <fullName evidence="2">Uncharacterized protein</fullName>
    </submittedName>
</protein>
<evidence type="ECO:0000313" key="3">
    <source>
        <dbReference type="Proteomes" id="UP001498398"/>
    </source>
</evidence>
<gene>
    <name evidence="2" type="ORF">VKT23_014913</name>
</gene>
<keyword evidence="1" id="KW-0175">Coiled coil</keyword>
<evidence type="ECO:0000313" key="2">
    <source>
        <dbReference type="EMBL" id="KAK7445496.1"/>
    </source>
</evidence>
<comment type="caution">
    <text evidence="2">The sequence shown here is derived from an EMBL/GenBank/DDBJ whole genome shotgun (WGS) entry which is preliminary data.</text>
</comment>
<name>A0ABR1J2U1_9AGAR</name>
<sequence length="309" mass="35276">MSDEPTPSQMESNPYLETCLDFADSLWDAVRLAVSEKNNISDEEACTILKETWLTRHKSCLAQWDAQVDADEEEVARLEVLQKADEEEALRQADLRAEQERVEAEKKKLKIADFEEGKLAPDFIAPHASAFALKKAADKEYCELWYYTAEGYQHTAKCSSNVSSTDGYTITGSGNNSFTLQPAVAHNSSKSCRPDEQLSFSKMSSAKSGWIEDITKANWPPKHVLALTRFFYNIENHPICWQCHGEAILARYQARIRKEWFMAFKNGQGWDIGIMNESLLSKIKEEYQDSLMEQKFRLHDGHSGVFIQR</sequence>
<proteinExistence type="predicted"/>
<feature type="coiled-coil region" evidence="1">
    <location>
        <begin position="61"/>
        <end position="112"/>
    </location>
</feature>
<keyword evidence="3" id="KW-1185">Reference proteome</keyword>
<accession>A0ABR1J2U1</accession>